<evidence type="ECO:0000256" key="2">
    <source>
        <dbReference type="ARBA" id="ARBA00022475"/>
    </source>
</evidence>
<evidence type="ECO:0000313" key="13">
    <source>
        <dbReference type="EMBL" id="CAB4954509.1"/>
    </source>
</evidence>
<feature type="domain" description="CopC" evidence="10">
    <location>
        <begin position="46"/>
        <end position="141"/>
    </location>
</feature>
<name>A0A6J7KJ61_9ZZZZ</name>
<evidence type="ECO:0000259" key="10">
    <source>
        <dbReference type="Pfam" id="PF04234"/>
    </source>
</evidence>
<dbReference type="InterPro" id="IPR014755">
    <property type="entry name" value="Cu-Rt/internalin_Ig-like"/>
</dbReference>
<dbReference type="InterPro" id="IPR008457">
    <property type="entry name" value="Cu-R_CopD_dom"/>
</dbReference>
<evidence type="ECO:0000256" key="5">
    <source>
        <dbReference type="ARBA" id="ARBA00022729"/>
    </source>
</evidence>
<feature type="transmembrane region" description="Helical" evidence="9">
    <location>
        <begin position="246"/>
        <end position="263"/>
    </location>
</feature>
<keyword evidence="7" id="KW-0186">Copper</keyword>
<feature type="transmembrane region" description="Helical" evidence="9">
    <location>
        <begin position="21"/>
        <end position="43"/>
    </location>
</feature>
<evidence type="ECO:0000256" key="1">
    <source>
        <dbReference type="ARBA" id="ARBA00004651"/>
    </source>
</evidence>
<feature type="transmembrane region" description="Helical" evidence="9">
    <location>
        <begin position="299"/>
        <end position="327"/>
    </location>
</feature>
<dbReference type="PANTHER" id="PTHR34820">
    <property type="entry name" value="INNER MEMBRANE PROTEIN YEBZ"/>
    <property type="match status" value="1"/>
</dbReference>
<feature type="transmembrane region" description="Helical" evidence="9">
    <location>
        <begin position="169"/>
        <end position="188"/>
    </location>
</feature>
<comment type="subcellular location">
    <subcellularLocation>
        <location evidence="1">Cell membrane</location>
        <topology evidence="1">Multi-pass membrane protein</topology>
    </subcellularLocation>
</comment>
<dbReference type="AlphaFoldDB" id="A0A6J7KJ61"/>
<feature type="transmembrane region" description="Helical" evidence="9">
    <location>
        <begin position="200"/>
        <end position="226"/>
    </location>
</feature>
<sequence length="598" mass="61734">MTKQVNNHVIKHPAVTMTRRLLFAITLGLITIATVLGLSTGVAGAHANIVATTPADGTSVTPSPSSVSATFSERVSIGVGGLTVRNTRGLRVDTGSSALDSAGTTVSVALKPTLPDGTYVATYRVLSGDGHPVSASFLFGVGSGPVDKTAATGGPANRVWEISGAFARFLMYLSALLAAGLAFFVAFIHDQDEDRWRLIGWARIATITAVFGAAGIIIVQAALLSGKSLSAATDGGVLGDVLDSRLGWSLGVLVMGLIAVHLSTDIRNHTASQVLALYGGLATAGSFAIWGHSTELSPIWLSTAADIVHAAAAAVWFGGIIGLLLVLRRRTDQPVASTAQIVSRFSSAAAITVALLAAAGLALSWNATGGTVDALISTTYGRLLLVKVLITAVILAIAGYNRSRLVPALVQGEAQQSAPAVVDAAAPADPGTATKDEPAPMFTDAQRATNWGLLRRAVLIEAIALVVVLGITAVLVNVTPARTVIATRDRVVNQTQSVPTGTVNLVVVPARVGENTLHIQYADAAGKPIDVANTLTIEFSLPSAELAAISRQTAKAGPGHFIYTGPELSISGTWTVTVVARTSDFSEQRTTFSVPIRN</sequence>
<gene>
    <name evidence="13" type="ORF">UFOPK3733_02073</name>
</gene>
<feature type="transmembrane region" description="Helical" evidence="9">
    <location>
        <begin position="457"/>
        <end position="478"/>
    </location>
</feature>
<dbReference type="SUPFAM" id="SSF81296">
    <property type="entry name" value="E set domains"/>
    <property type="match status" value="1"/>
</dbReference>
<evidence type="ECO:0000259" key="11">
    <source>
        <dbReference type="Pfam" id="PF05425"/>
    </source>
</evidence>
<accession>A0A6J7KJ61</accession>
<feature type="domain" description="YtkA-like" evidence="12">
    <location>
        <begin position="501"/>
        <end position="578"/>
    </location>
</feature>
<evidence type="ECO:0000256" key="9">
    <source>
        <dbReference type="SAM" id="Phobius"/>
    </source>
</evidence>
<feature type="domain" description="Copper resistance protein D" evidence="11">
    <location>
        <begin position="340"/>
        <end position="416"/>
    </location>
</feature>
<dbReference type="GO" id="GO:0046688">
    <property type="term" value="P:response to copper ion"/>
    <property type="evidence" value="ECO:0007669"/>
    <property type="project" value="InterPro"/>
</dbReference>
<dbReference type="Pfam" id="PF05425">
    <property type="entry name" value="CopD"/>
    <property type="match status" value="1"/>
</dbReference>
<evidence type="ECO:0000256" key="8">
    <source>
        <dbReference type="ARBA" id="ARBA00023136"/>
    </source>
</evidence>
<dbReference type="GO" id="GO:0005507">
    <property type="term" value="F:copper ion binding"/>
    <property type="evidence" value="ECO:0007669"/>
    <property type="project" value="InterPro"/>
</dbReference>
<feature type="transmembrane region" description="Helical" evidence="9">
    <location>
        <begin position="379"/>
        <end position="400"/>
    </location>
</feature>
<dbReference type="Pfam" id="PF13115">
    <property type="entry name" value="YtkA"/>
    <property type="match status" value="1"/>
</dbReference>
<dbReference type="InterPro" id="IPR014756">
    <property type="entry name" value="Ig_E-set"/>
</dbReference>
<organism evidence="13">
    <name type="scientific">freshwater metagenome</name>
    <dbReference type="NCBI Taxonomy" id="449393"/>
    <lineage>
        <taxon>unclassified sequences</taxon>
        <taxon>metagenomes</taxon>
        <taxon>ecological metagenomes</taxon>
    </lineage>
</organism>
<evidence type="ECO:0000256" key="6">
    <source>
        <dbReference type="ARBA" id="ARBA00022989"/>
    </source>
</evidence>
<dbReference type="Pfam" id="PF04234">
    <property type="entry name" value="CopC"/>
    <property type="match status" value="1"/>
</dbReference>
<keyword evidence="3 9" id="KW-0812">Transmembrane</keyword>
<keyword evidence="6 9" id="KW-1133">Transmembrane helix</keyword>
<keyword evidence="5" id="KW-0732">Signal</keyword>
<dbReference type="InterPro" id="IPR032694">
    <property type="entry name" value="CopC/D"/>
</dbReference>
<evidence type="ECO:0000256" key="4">
    <source>
        <dbReference type="ARBA" id="ARBA00022723"/>
    </source>
</evidence>
<dbReference type="EMBL" id="CAFBNC010000153">
    <property type="protein sequence ID" value="CAB4954509.1"/>
    <property type="molecule type" value="Genomic_DNA"/>
</dbReference>
<reference evidence="13" key="1">
    <citation type="submission" date="2020-05" db="EMBL/GenBank/DDBJ databases">
        <authorList>
            <person name="Chiriac C."/>
            <person name="Salcher M."/>
            <person name="Ghai R."/>
            <person name="Kavagutti S V."/>
        </authorList>
    </citation>
    <scope>NUCLEOTIDE SEQUENCE</scope>
</reference>
<evidence type="ECO:0000256" key="3">
    <source>
        <dbReference type="ARBA" id="ARBA00022692"/>
    </source>
</evidence>
<feature type="transmembrane region" description="Helical" evidence="9">
    <location>
        <begin position="348"/>
        <end position="367"/>
    </location>
</feature>
<evidence type="ECO:0000259" key="12">
    <source>
        <dbReference type="Pfam" id="PF13115"/>
    </source>
</evidence>
<dbReference type="InterPro" id="IPR007348">
    <property type="entry name" value="CopC_dom"/>
</dbReference>
<dbReference type="GO" id="GO:0005886">
    <property type="term" value="C:plasma membrane"/>
    <property type="evidence" value="ECO:0007669"/>
    <property type="project" value="UniProtKB-SubCell"/>
</dbReference>
<feature type="transmembrane region" description="Helical" evidence="9">
    <location>
        <begin position="275"/>
        <end position="293"/>
    </location>
</feature>
<keyword evidence="8 9" id="KW-0472">Membrane</keyword>
<dbReference type="GO" id="GO:0042597">
    <property type="term" value="C:periplasmic space"/>
    <property type="evidence" value="ECO:0007669"/>
    <property type="project" value="InterPro"/>
</dbReference>
<dbReference type="InterPro" id="IPR032693">
    <property type="entry name" value="YtkA-like_dom"/>
</dbReference>
<keyword evidence="4" id="KW-0479">Metal-binding</keyword>
<dbReference type="PANTHER" id="PTHR34820:SF4">
    <property type="entry name" value="INNER MEMBRANE PROTEIN YEBZ"/>
    <property type="match status" value="1"/>
</dbReference>
<proteinExistence type="predicted"/>
<dbReference type="Gene3D" id="2.60.40.1220">
    <property type="match status" value="1"/>
</dbReference>
<keyword evidence="2" id="KW-1003">Cell membrane</keyword>
<dbReference type="GO" id="GO:0006825">
    <property type="term" value="P:copper ion transport"/>
    <property type="evidence" value="ECO:0007669"/>
    <property type="project" value="InterPro"/>
</dbReference>
<evidence type="ECO:0000256" key="7">
    <source>
        <dbReference type="ARBA" id="ARBA00023008"/>
    </source>
</evidence>
<protein>
    <submittedName>
        <fullName evidence="13">Unannotated protein</fullName>
    </submittedName>
</protein>